<protein>
    <submittedName>
        <fullName evidence="1">Uncharacterized protein</fullName>
    </submittedName>
</protein>
<proteinExistence type="predicted"/>
<feature type="non-terminal residue" evidence="1">
    <location>
        <position position="1"/>
    </location>
</feature>
<sequence>QPQLSSGPFPATLHLSVSAATVPRLPEFLTALDEAVAASVAAGPTTVDPGLAAVLAGLDAASLEDAGFDQLLAMAGLADGSGTPALPARMAPVNAVLDAAPPALREALLVGYLDRVSRPVRAADAARSSGS</sequence>
<name>A0A6J4KAQ1_9ACTN</name>
<accession>A0A6J4KAQ1</accession>
<reference evidence="1" key="1">
    <citation type="submission" date="2020-02" db="EMBL/GenBank/DDBJ databases">
        <authorList>
            <person name="Meier V. D."/>
        </authorList>
    </citation>
    <scope>NUCLEOTIDE SEQUENCE</scope>
    <source>
        <strain evidence="1">AVDCRST_MAG48</strain>
    </source>
</reference>
<gene>
    <name evidence="1" type="ORF">AVDCRST_MAG48-1207</name>
</gene>
<evidence type="ECO:0000313" key="1">
    <source>
        <dbReference type="EMBL" id="CAA9299534.1"/>
    </source>
</evidence>
<dbReference type="AlphaFoldDB" id="A0A6J4KAQ1"/>
<organism evidence="1">
    <name type="scientific">uncultured Friedmanniella sp</name>
    <dbReference type="NCBI Taxonomy" id="335381"/>
    <lineage>
        <taxon>Bacteria</taxon>
        <taxon>Bacillati</taxon>
        <taxon>Actinomycetota</taxon>
        <taxon>Actinomycetes</taxon>
        <taxon>Propionibacteriales</taxon>
        <taxon>Nocardioidaceae</taxon>
        <taxon>Friedmanniella</taxon>
        <taxon>environmental samples</taxon>
    </lineage>
</organism>
<dbReference type="EMBL" id="CADCTS010000175">
    <property type="protein sequence ID" value="CAA9299534.1"/>
    <property type="molecule type" value="Genomic_DNA"/>
</dbReference>